<dbReference type="Gene3D" id="1.10.150.240">
    <property type="entry name" value="Putative phosphatase, domain 2"/>
    <property type="match status" value="1"/>
</dbReference>
<dbReference type="NCBIfam" id="TIGR01509">
    <property type="entry name" value="HAD-SF-IA-v3"/>
    <property type="match status" value="1"/>
</dbReference>
<comment type="caution">
    <text evidence="1">The sequence shown here is derived from an EMBL/GenBank/DDBJ whole genome shotgun (WGS) entry which is preliminary data.</text>
</comment>
<reference evidence="1" key="1">
    <citation type="submission" date="2021-01" db="EMBL/GenBank/DDBJ databases">
        <authorList>
            <person name="Zhong Y.L."/>
        </authorList>
    </citation>
    <scope>NUCLEOTIDE SEQUENCE</scope>
    <source>
        <strain evidence="1">KCTC 23302</strain>
    </source>
</reference>
<dbReference type="InterPro" id="IPR023214">
    <property type="entry name" value="HAD_sf"/>
</dbReference>
<dbReference type="SUPFAM" id="SSF56784">
    <property type="entry name" value="HAD-like"/>
    <property type="match status" value="1"/>
</dbReference>
<keyword evidence="2" id="KW-1185">Reference proteome</keyword>
<dbReference type="AlphaFoldDB" id="A0A936ZPW5"/>
<dbReference type="Proteomes" id="UP000651057">
    <property type="component" value="Unassembled WGS sequence"/>
</dbReference>
<dbReference type="EMBL" id="JAERQJ010000001">
    <property type="protein sequence ID" value="MBL0682518.1"/>
    <property type="molecule type" value="Genomic_DNA"/>
</dbReference>
<proteinExistence type="predicted"/>
<dbReference type="SFLD" id="SFLDS00003">
    <property type="entry name" value="Haloacid_Dehalogenase"/>
    <property type="match status" value="1"/>
</dbReference>
<dbReference type="InterPro" id="IPR006439">
    <property type="entry name" value="HAD-SF_hydro_IA"/>
</dbReference>
<gene>
    <name evidence="1" type="ORF">JJQ60_03265</name>
</gene>
<dbReference type="CDD" id="cd02603">
    <property type="entry name" value="HAD_sEH-N_like"/>
    <property type="match status" value="1"/>
</dbReference>
<dbReference type="PRINTS" id="PR00413">
    <property type="entry name" value="HADHALOGNASE"/>
</dbReference>
<accession>A0A936ZPW5</accession>
<dbReference type="Pfam" id="PF00702">
    <property type="entry name" value="Hydrolase"/>
    <property type="match status" value="1"/>
</dbReference>
<evidence type="ECO:0000313" key="1">
    <source>
        <dbReference type="EMBL" id="MBL0682518.1"/>
    </source>
</evidence>
<dbReference type="SFLD" id="SFLDG01129">
    <property type="entry name" value="C1.5:_HAD__Beta-PGM__Phosphata"/>
    <property type="match status" value="1"/>
</dbReference>
<dbReference type="RefSeq" id="WP_201916576.1">
    <property type="nucleotide sequence ID" value="NZ_BAABAX010000021.1"/>
</dbReference>
<dbReference type="PANTHER" id="PTHR43611:SF3">
    <property type="entry name" value="FLAVIN MONONUCLEOTIDE HYDROLASE 1, CHLOROPLATIC"/>
    <property type="match status" value="1"/>
</dbReference>
<organism evidence="1 2">
    <name type="scientific">Aquimarina mytili</name>
    <dbReference type="NCBI Taxonomy" id="874423"/>
    <lineage>
        <taxon>Bacteria</taxon>
        <taxon>Pseudomonadati</taxon>
        <taxon>Bacteroidota</taxon>
        <taxon>Flavobacteriia</taxon>
        <taxon>Flavobacteriales</taxon>
        <taxon>Flavobacteriaceae</taxon>
        <taxon>Aquimarina</taxon>
    </lineage>
</organism>
<dbReference type="Gene3D" id="3.40.50.1000">
    <property type="entry name" value="HAD superfamily/HAD-like"/>
    <property type="match status" value="1"/>
</dbReference>
<dbReference type="InterPro" id="IPR036412">
    <property type="entry name" value="HAD-like_sf"/>
</dbReference>
<evidence type="ECO:0000313" key="2">
    <source>
        <dbReference type="Proteomes" id="UP000651057"/>
    </source>
</evidence>
<name>A0A936ZPW5_9FLAO</name>
<sequence>MIKTIIFDFGDVFINLDKTATIRELSLLGKTSNFNEIETVNNQYEIGAITTPDFIRFYQGLYPKASEKQIINAWNAILLDFPKHRLEFIQNLAKNHEYKLILLSNTNELHINWIKENITFYNDFKSCFDAFYLSHQIQLRKPESDIFEFVLQQHKIQPHETLFIDDTKENTNGASRLGIHTWNNDPRQEDITNLFTIKSDLF</sequence>
<protein>
    <submittedName>
        <fullName evidence="1">HAD family phosphatase</fullName>
    </submittedName>
</protein>
<dbReference type="PANTHER" id="PTHR43611">
    <property type="entry name" value="ALPHA-D-GLUCOSE 1-PHOSPHATE PHOSPHATASE"/>
    <property type="match status" value="1"/>
</dbReference>
<dbReference type="InterPro" id="IPR023198">
    <property type="entry name" value="PGP-like_dom2"/>
</dbReference>